<accession>A0AC60PW64</accession>
<dbReference type="EMBL" id="JABSTQ010009869">
    <property type="protein sequence ID" value="KAG0425265.1"/>
    <property type="molecule type" value="Genomic_DNA"/>
</dbReference>
<gene>
    <name evidence="1" type="ORF">HPB47_027564</name>
</gene>
<comment type="caution">
    <text evidence="1">The sequence shown here is derived from an EMBL/GenBank/DDBJ whole genome shotgun (WGS) entry which is preliminary data.</text>
</comment>
<proteinExistence type="predicted"/>
<reference evidence="1 2" key="1">
    <citation type="journal article" date="2020" name="Cell">
        <title>Large-Scale Comparative Analyses of Tick Genomes Elucidate Their Genetic Diversity and Vector Capacities.</title>
        <authorList>
            <consortium name="Tick Genome and Microbiome Consortium (TIGMIC)"/>
            <person name="Jia N."/>
            <person name="Wang J."/>
            <person name="Shi W."/>
            <person name="Du L."/>
            <person name="Sun Y."/>
            <person name="Zhan W."/>
            <person name="Jiang J.F."/>
            <person name="Wang Q."/>
            <person name="Zhang B."/>
            <person name="Ji P."/>
            <person name="Bell-Sakyi L."/>
            <person name="Cui X.M."/>
            <person name="Yuan T.T."/>
            <person name="Jiang B.G."/>
            <person name="Yang W.F."/>
            <person name="Lam T.T."/>
            <person name="Chang Q.C."/>
            <person name="Ding S.J."/>
            <person name="Wang X.J."/>
            <person name="Zhu J.G."/>
            <person name="Ruan X.D."/>
            <person name="Zhao L."/>
            <person name="Wei J.T."/>
            <person name="Ye R.Z."/>
            <person name="Que T.C."/>
            <person name="Du C.H."/>
            <person name="Zhou Y.H."/>
            <person name="Cheng J.X."/>
            <person name="Dai P.F."/>
            <person name="Guo W.B."/>
            <person name="Han X.H."/>
            <person name="Huang E.J."/>
            <person name="Li L.F."/>
            <person name="Wei W."/>
            <person name="Gao Y.C."/>
            <person name="Liu J.Z."/>
            <person name="Shao H.Z."/>
            <person name="Wang X."/>
            <person name="Wang C.C."/>
            <person name="Yang T.C."/>
            <person name="Huo Q.B."/>
            <person name="Li W."/>
            <person name="Chen H.Y."/>
            <person name="Chen S.E."/>
            <person name="Zhou L.G."/>
            <person name="Ni X.B."/>
            <person name="Tian J.H."/>
            <person name="Sheng Y."/>
            <person name="Liu T."/>
            <person name="Pan Y.S."/>
            <person name="Xia L.Y."/>
            <person name="Li J."/>
            <person name="Zhao F."/>
            <person name="Cao W.C."/>
        </authorList>
    </citation>
    <scope>NUCLEOTIDE SEQUENCE [LARGE SCALE GENOMIC DNA]</scope>
    <source>
        <strain evidence="1">Iper-2018</strain>
    </source>
</reference>
<protein>
    <submittedName>
        <fullName evidence="1">Uncharacterized protein</fullName>
    </submittedName>
</protein>
<name>A0AC60PW64_IXOPE</name>
<sequence>MVTVDRIEDCESELVASDLASGQSATEEDKYEGLQRQNGVLLMEEFLQLQCLQYDQYRNNDIKCQLSPQQRNAWLLLPVWALECRSPETADSPADCSAPRGGEDFHRNSRASLTWRAYSARHTLLATVTLCSAHRALHSHGDRWRPSIGSFPNRPLRLFLLAVVPPFLRSPLLVIPHRRHAATNKDCRKKLRPPPPPLHVRERLARTTPTFQRQPHHQVPAAHPAPPPQAQANTQRRHSPSQQGSWSTIVAPPETAPSDFTPLPAQLASVQDKSSCIKILGRENAQLRKQLEPQAERTEKLERRIEELVTHLETITNAPAQSAVQATPTPHPTQQPSAFPTLQDIGRLERLIHDLGQTIERRIDAIEKRQEASETVKRKTRKTKQPAPSGPVTHLQLRPPTMNGNSPETGTDQITLRGYTTFITDPDSRTAILVQTTQTAQAHTLPTTLDYVFVELIPKKKTQASLFILNIYSPPSSPLNEIDRLFKTSQRVGPARLTDWKKFRETTPTSPIHAIEEWTAQMLEAAKKHTKELPLTLDCPAIDAHLLHLWEARRGLTKRWKKRRTNRKLRLRIAQITLETATYAIHLSQQNWSQFCTKLQGTLGTRRTWHLLGSLMGNKESRSATAYQLRRLIHNYQGTEEELLEELKKPWHDTSDKTQPPAQHS</sequence>
<keyword evidence="2" id="KW-1185">Reference proteome</keyword>
<dbReference type="Proteomes" id="UP000805193">
    <property type="component" value="Unassembled WGS sequence"/>
</dbReference>
<evidence type="ECO:0000313" key="1">
    <source>
        <dbReference type="EMBL" id="KAG0425265.1"/>
    </source>
</evidence>
<evidence type="ECO:0000313" key="2">
    <source>
        <dbReference type="Proteomes" id="UP000805193"/>
    </source>
</evidence>
<organism evidence="1 2">
    <name type="scientific">Ixodes persulcatus</name>
    <name type="common">Taiga tick</name>
    <dbReference type="NCBI Taxonomy" id="34615"/>
    <lineage>
        <taxon>Eukaryota</taxon>
        <taxon>Metazoa</taxon>
        <taxon>Ecdysozoa</taxon>
        <taxon>Arthropoda</taxon>
        <taxon>Chelicerata</taxon>
        <taxon>Arachnida</taxon>
        <taxon>Acari</taxon>
        <taxon>Parasitiformes</taxon>
        <taxon>Ixodida</taxon>
        <taxon>Ixodoidea</taxon>
        <taxon>Ixodidae</taxon>
        <taxon>Ixodinae</taxon>
        <taxon>Ixodes</taxon>
    </lineage>
</organism>